<sequence length="89" mass="9366">MAKRMAKPRWISRAANQKAALSLRPRLSLWLLLPPSVPYPLPLPLPVVPTCKPIGRQEAGSGSVPVVAGREEAEGSEAGTEAAAAKGDQ</sequence>
<evidence type="ECO:0000313" key="3">
    <source>
        <dbReference type="Proteomes" id="UP001178461"/>
    </source>
</evidence>
<gene>
    <name evidence="2" type="ORF">PODLI_1B009841</name>
</gene>
<dbReference type="Proteomes" id="UP001178461">
    <property type="component" value="Chromosome 2"/>
</dbReference>
<accession>A0AA35JW92</accession>
<protein>
    <submittedName>
        <fullName evidence="2">Uncharacterized protein</fullName>
    </submittedName>
</protein>
<reference evidence="2" key="1">
    <citation type="submission" date="2022-12" db="EMBL/GenBank/DDBJ databases">
        <authorList>
            <person name="Alioto T."/>
            <person name="Alioto T."/>
            <person name="Gomez Garrido J."/>
        </authorList>
    </citation>
    <scope>NUCLEOTIDE SEQUENCE</scope>
</reference>
<proteinExistence type="predicted"/>
<feature type="compositionally biased region" description="Low complexity" evidence="1">
    <location>
        <begin position="76"/>
        <end position="89"/>
    </location>
</feature>
<evidence type="ECO:0000313" key="2">
    <source>
        <dbReference type="EMBL" id="CAI5766831.1"/>
    </source>
</evidence>
<evidence type="ECO:0000256" key="1">
    <source>
        <dbReference type="SAM" id="MobiDB-lite"/>
    </source>
</evidence>
<feature type="region of interest" description="Disordered" evidence="1">
    <location>
        <begin position="57"/>
        <end position="89"/>
    </location>
</feature>
<dbReference type="EMBL" id="OX395127">
    <property type="protein sequence ID" value="CAI5766831.1"/>
    <property type="molecule type" value="Genomic_DNA"/>
</dbReference>
<organism evidence="2 3">
    <name type="scientific">Podarcis lilfordi</name>
    <name type="common">Lilford's wall lizard</name>
    <dbReference type="NCBI Taxonomy" id="74358"/>
    <lineage>
        <taxon>Eukaryota</taxon>
        <taxon>Metazoa</taxon>
        <taxon>Chordata</taxon>
        <taxon>Craniata</taxon>
        <taxon>Vertebrata</taxon>
        <taxon>Euteleostomi</taxon>
        <taxon>Lepidosauria</taxon>
        <taxon>Squamata</taxon>
        <taxon>Bifurcata</taxon>
        <taxon>Unidentata</taxon>
        <taxon>Episquamata</taxon>
        <taxon>Laterata</taxon>
        <taxon>Lacertibaenia</taxon>
        <taxon>Lacertidae</taxon>
        <taxon>Podarcis</taxon>
    </lineage>
</organism>
<name>A0AA35JW92_9SAUR</name>
<dbReference type="AlphaFoldDB" id="A0AA35JW92"/>
<keyword evidence="3" id="KW-1185">Reference proteome</keyword>